<dbReference type="Gene3D" id="3.60.40.10">
    <property type="entry name" value="PPM-type phosphatase domain"/>
    <property type="match status" value="1"/>
</dbReference>
<dbReference type="AlphaFoldDB" id="A0A6P0EX43"/>
<evidence type="ECO:0000313" key="7">
    <source>
        <dbReference type="Proteomes" id="UP000471152"/>
    </source>
</evidence>
<gene>
    <name evidence="5" type="ORF">G3R41_15650</name>
    <name evidence="4" type="ORF">GCU67_15000</name>
</gene>
<name>A0A6P0EX43_9ACTN</name>
<dbReference type="Proteomes" id="UP000468828">
    <property type="component" value="Unassembled WGS sequence"/>
</dbReference>
<evidence type="ECO:0000256" key="2">
    <source>
        <dbReference type="SAM" id="Phobius"/>
    </source>
</evidence>
<dbReference type="Proteomes" id="UP000471152">
    <property type="component" value="Unassembled WGS sequence"/>
</dbReference>
<dbReference type="InterPro" id="IPR036457">
    <property type="entry name" value="PPM-type-like_dom_sf"/>
</dbReference>
<reference evidence="5 7" key="2">
    <citation type="submission" date="2020-02" db="EMBL/GenBank/DDBJ databases">
        <title>The WGS of Modestobacter muralis DSM 100205.</title>
        <authorList>
            <person name="Jiang Z."/>
        </authorList>
    </citation>
    <scope>NUCLEOTIDE SEQUENCE [LARGE SCALE GENOMIC DNA]</scope>
    <source>
        <strain evidence="5 7">DSM 100205</strain>
    </source>
</reference>
<feature type="transmembrane region" description="Helical" evidence="2">
    <location>
        <begin position="7"/>
        <end position="32"/>
    </location>
</feature>
<dbReference type="EMBL" id="JAAGWH010000041">
    <property type="protein sequence ID" value="NEK95463.1"/>
    <property type="molecule type" value="Genomic_DNA"/>
</dbReference>
<comment type="caution">
    <text evidence="4">The sequence shown here is derived from an EMBL/GenBank/DDBJ whole genome shotgun (WGS) entry which is preliminary data.</text>
</comment>
<dbReference type="Pfam" id="PF07228">
    <property type="entry name" value="SpoIIE"/>
    <property type="match status" value="1"/>
</dbReference>
<dbReference type="SUPFAM" id="SSF81606">
    <property type="entry name" value="PP2C-like"/>
    <property type="match status" value="1"/>
</dbReference>
<organism evidence="4 6">
    <name type="scientific">Modestobacter muralis</name>
    <dbReference type="NCBI Taxonomy" id="1608614"/>
    <lineage>
        <taxon>Bacteria</taxon>
        <taxon>Bacillati</taxon>
        <taxon>Actinomycetota</taxon>
        <taxon>Actinomycetes</taxon>
        <taxon>Geodermatophilales</taxon>
        <taxon>Geodermatophilaceae</taxon>
        <taxon>Modestobacter</taxon>
    </lineage>
</organism>
<protein>
    <submittedName>
        <fullName evidence="4">Serine/threonine-protein phosphatase</fullName>
    </submittedName>
</protein>
<feature type="domain" description="PPM-type phosphatase" evidence="3">
    <location>
        <begin position="103"/>
        <end position="321"/>
    </location>
</feature>
<keyword evidence="2" id="KW-0472">Membrane</keyword>
<dbReference type="GO" id="GO:0016791">
    <property type="term" value="F:phosphatase activity"/>
    <property type="evidence" value="ECO:0007669"/>
    <property type="project" value="TreeGrafter"/>
</dbReference>
<dbReference type="InterPro" id="IPR052016">
    <property type="entry name" value="Bact_Sigma-Reg"/>
</dbReference>
<dbReference type="EMBL" id="JAAGWB010000043">
    <property type="protein sequence ID" value="NEN52351.1"/>
    <property type="molecule type" value="Genomic_DNA"/>
</dbReference>
<keyword evidence="6" id="KW-1185">Reference proteome</keyword>
<evidence type="ECO:0000313" key="6">
    <source>
        <dbReference type="Proteomes" id="UP000468828"/>
    </source>
</evidence>
<sequence>MGPLVAAVVLGRGATIGYGLAAFALAVVLGFYDRQYTDEALLGQSFRLLGMVVSGVIAVLACTLRLRREDVLARLNTEAATSRAAVQLAASLQRSLLTEPPVVPGLEMAVRYLPAMQHAQVGGDWYDAFPLADGTTMLVIGDVAGHDVAAAAIMAQARGVLRGIATTVTGSPAAVLSALDRALLQLRVETLVTLTAATVRPGPAGGTTTVTWSNAGHPPPVLVGADGTVSVLRTPPDLLLGISANARRADHAAQLSPGDTVLLYTDGLVERRGSTLDEGTVWLVEALAPLAGRPLEELCDVLLEGMAGAVPDDVALLAVRVRA</sequence>
<accession>A0A6P0EX43</accession>
<evidence type="ECO:0000313" key="4">
    <source>
        <dbReference type="EMBL" id="NEK95463.1"/>
    </source>
</evidence>
<reference evidence="4 6" key="1">
    <citation type="submission" date="2020-01" db="EMBL/GenBank/DDBJ databases">
        <title>the WGS Modestobacter muralis CPCC 204518.</title>
        <authorList>
            <person name="Jiang Z."/>
        </authorList>
    </citation>
    <scope>NUCLEOTIDE SEQUENCE [LARGE SCALE GENOMIC DNA]</scope>
    <source>
        <strain evidence="4 6">DSM 100205</strain>
    </source>
</reference>
<dbReference type="SMART" id="SM00331">
    <property type="entry name" value="PP2C_SIG"/>
    <property type="match status" value="1"/>
</dbReference>
<feature type="transmembrane region" description="Helical" evidence="2">
    <location>
        <begin position="44"/>
        <end position="64"/>
    </location>
</feature>
<dbReference type="PANTHER" id="PTHR43156">
    <property type="entry name" value="STAGE II SPORULATION PROTEIN E-RELATED"/>
    <property type="match status" value="1"/>
</dbReference>
<evidence type="ECO:0000256" key="1">
    <source>
        <dbReference type="ARBA" id="ARBA00022801"/>
    </source>
</evidence>
<keyword evidence="2" id="KW-0812">Transmembrane</keyword>
<dbReference type="InterPro" id="IPR001932">
    <property type="entry name" value="PPM-type_phosphatase-like_dom"/>
</dbReference>
<dbReference type="PANTHER" id="PTHR43156:SF2">
    <property type="entry name" value="STAGE II SPORULATION PROTEIN E"/>
    <property type="match status" value="1"/>
</dbReference>
<keyword evidence="1" id="KW-0378">Hydrolase</keyword>
<proteinExistence type="predicted"/>
<evidence type="ECO:0000259" key="3">
    <source>
        <dbReference type="SMART" id="SM00331"/>
    </source>
</evidence>
<keyword evidence="2" id="KW-1133">Transmembrane helix</keyword>
<evidence type="ECO:0000313" key="5">
    <source>
        <dbReference type="EMBL" id="NEN52351.1"/>
    </source>
</evidence>